<gene>
    <name evidence="2" type="ORF">VCS650_LOCUS17779</name>
</gene>
<protein>
    <submittedName>
        <fullName evidence="2">Uncharacterized protein</fullName>
    </submittedName>
</protein>
<feature type="compositionally biased region" description="Polar residues" evidence="1">
    <location>
        <begin position="11"/>
        <end position="26"/>
    </location>
</feature>
<dbReference type="Proteomes" id="UP000663891">
    <property type="component" value="Unassembled WGS sequence"/>
</dbReference>
<feature type="compositionally biased region" description="Basic and acidic residues" evidence="1">
    <location>
        <begin position="1"/>
        <end position="10"/>
    </location>
</feature>
<evidence type="ECO:0000313" key="2">
    <source>
        <dbReference type="EMBL" id="CAF1057999.1"/>
    </source>
</evidence>
<reference evidence="2" key="1">
    <citation type="submission" date="2021-02" db="EMBL/GenBank/DDBJ databases">
        <authorList>
            <person name="Nowell W R."/>
        </authorList>
    </citation>
    <scope>NUCLEOTIDE SEQUENCE</scope>
</reference>
<evidence type="ECO:0000313" key="3">
    <source>
        <dbReference type="Proteomes" id="UP000663891"/>
    </source>
</evidence>
<organism evidence="2 3">
    <name type="scientific">Adineta steineri</name>
    <dbReference type="NCBI Taxonomy" id="433720"/>
    <lineage>
        <taxon>Eukaryota</taxon>
        <taxon>Metazoa</taxon>
        <taxon>Spiralia</taxon>
        <taxon>Gnathifera</taxon>
        <taxon>Rotifera</taxon>
        <taxon>Eurotatoria</taxon>
        <taxon>Bdelloidea</taxon>
        <taxon>Adinetida</taxon>
        <taxon>Adinetidae</taxon>
        <taxon>Adineta</taxon>
    </lineage>
</organism>
<evidence type="ECO:0000256" key="1">
    <source>
        <dbReference type="SAM" id="MobiDB-lite"/>
    </source>
</evidence>
<dbReference type="EMBL" id="CAJNON010000166">
    <property type="protein sequence ID" value="CAF1057999.1"/>
    <property type="molecule type" value="Genomic_DNA"/>
</dbReference>
<feature type="non-terminal residue" evidence="2">
    <location>
        <position position="1"/>
    </location>
</feature>
<name>A0A814KYZ2_9BILA</name>
<accession>A0A814KYZ2</accession>
<dbReference type="AlphaFoldDB" id="A0A814KYZ2"/>
<proteinExistence type="predicted"/>
<feature type="region of interest" description="Disordered" evidence="1">
    <location>
        <begin position="1"/>
        <end position="26"/>
    </location>
</feature>
<comment type="caution">
    <text evidence="2">The sequence shown here is derived from an EMBL/GenBank/DDBJ whole genome shotgun (WGS) entry which is preliminary data.</text>
</comment>
<sequence>MSFRRNDIRTRSISTGRRQQTRFYSNESVTDLTSNIDSIPNNLPELSRIVRKLLP</sequence>